<evidence type="ECO:0000313" key="3">
    <source>
        <dbReference type="EMBL" id="GGA74987.1"/>
    </source>
</evidence>
<dbReference type="Pfam" id="PF10022">
    <property type="entry name" value="DUF2264"/>
    <property type="match status" value="1"/>
</dbReference>
<evidence type="ECO:0000259" key="2">
    <source>
        <dbReference type="Pfam" id="PF10022"/>
    </source>
</evidence>
<keyword evidence="1" id="KW-0732">Signal</keyword>
<dbReference type="AlphaFoldDB" id="A0A916RY18"/>
<accession>A0A916RY18</accession>
<comment type="caution">
    <text evidence="3">The sequence shown here is derived from an EMBL/GenBank/DDBJ whole genome shotgun (WGS) entry which is preliminary data.</text>
</comment>
<keyword evidence="4" id="KW-1185">Reference proteome</keyword>
<name>A0A916RY18_9BACT</name>
<dbReference type="InterPro" id="IPR016624">
    <property type="entry name" value="UCP014753"/>
</dbReference>
<dbReference type="EMBL" id="BMJB01000002">
    <property type="protein sequence ID" value="GGA74987.1"/>
    <property type="molecule type" value="Genomic_DNA"/>
</dbReference>
<reference evidence="3" key="1">
    <citation type="journal article" date="2014" name="Int. J. Syst. Evol. Microbiol.">
        <title>Complete genome sequence of Corynebacterium casei LMG S-19264T (=DSM 44701T), isolated from a smear-ripened cheese.</title>
        <authorList>
            <consortium name="US DOE Joint Genome Institute (JGI-PGF)"/>
            <person name="Walter F."/>
            <person name="Albersmeier A."/>
            <person name="Kalinowski J."/>
            <person name="Ruckert C."/>
        </authorList>
    </citation>
    <scope>NUCLEOTIDE SEQUENCE</scope>
    <source>
        <strain evidence="3">CGMCC 1.15447</strain>
    </source>
</reference>
<feature type="chain" id="PRO_5037089369" description="DUF2264 domain-containing protein" evidence="1">
    <location>
        <begin position="29"/>
        <end position="420"/>
    </location>
</feature>
<dbReference type="PROSITE" id="PS51318">
    <property type="entry name" value="TAT"/>
    <property type="match status" value="1"/>
</dbReference>
<gene>
    <name evidence="3" type="ORF">GCM10011507_27980</name>
</gene>
<protein>
    <recommendedName>
        <fullName evidence="2">DUF2264 domain-containing protein</fullName>
    </recommendedName>
</protein>
<dbReference type="RefSeq" id="WP_317891466.1">
    <property type="nucleotide sequence ID" value="NZ_JAGSYK010000003.1"/>
</dbReference>
<sequence length="420" mass="46827">MNIQMPNRRHFLMGGLAAGAAASLPTFAQTNTTTQNRGDRAYWLGLLERVSEPVLKALHEHTLRRDMPVEAAPGQRESRAVGTHLEALGRLLAGLAPWLELDAASGESAQETALRSRYRAWALDGITSALDPSSPDHMSFGASPQTLVDSSFLALALLRAPNQLLGKLNEQTHQRLVEALITERRIQPGLSNWLLFAALNEALLKVIGQHWDRMRVDYALRELNSWYVGDGAYGDGPHFHWDYYNSFVMHPYLLQLMDTLGNESGAWMVMREPINRRAQRYAAVQERLIAADGSYPVIGRSITYRCGAFHLLADVARRHMLLEDISAAQVRCALSAVMQKTLEPKNTFDAKGWLQIGLAGHQPELGETYISTGSLYLCSAAWLPLGLPSTDPFWSQPPEQWTQQKIWSGEDARADHAHDE</sequence>
<reference evidence="3" key="2">
    <citation type="submission" date="2020-09" db="EMBL/GenBank/DDBJ databases">
        <authorList>
            <person name="Sun Q."/>
            <person name="Zhou Y."/>
        </authorList>
    </citation>
    <scope>NUCLEOTIDE SEQUENCE</scope>
    <source>
        <strain evidence="3">CGMCC 1.15447</strain>
    </source>
</reference>
<proteinExistence type="predicted"/>
<dbReference type="Proteomes" id="UP000648801">
    <property type="component" value="Unassembled WGS sequence"/>
</dbReference>
<feature type="signal peptide" evidence="1">
    <location>
        <begin position="1"/>
        <end position="28"/>
    </location>
</feature>
<dbReference type="PIRSF" id="PIRSF014753">
    <property type="entry name" value="UCP014753"/>
    <property type="match status" value="1"/>
</dbReference>
<organism evidence="3 4">
    <name type="scientific">Edaphobacter acidisoli</name>
    <dbReference type="NCBI Taxonomy" id="2040573"/>
    <lineage>
        <taxon>Bacteria</taxon>
        <taxon>Pseudomonadati</taxon>
        <taxon>Acidobacteriota</taxon>
        <taxon>Terriglobia</taxon>
        <taxon>Terriglobales</taxon>
        <taxon>Acidobacteriaceae</taxon>
        <taxon>Edaphobacter</taxon>
    </lineage>
</organism>
<dbReference type="InterPro" id="IPR049349">
    <property type="entry name" value="DUF2264_N"/>
</dbReference>
<dbReference type="PANTHER" id="PTHR35339:SF3">
    <property type="entry name" value="DUF2264 DOMAIN-CONTAINING PROTEIN"/>
    <property type="match status" value="1"/>
</dbReference>
<dbReference type="InterPro" id="IPR006311">
    <property type="entry name" value="TAT_signal"/>
</dbReference>
<feature type="domain" description="DUF2264" evidence="2">
    <location>
        <begin position="39"/>
        <end position="401"/>
    </location>
</feature>
<evidence type="ECO:0000256" key="1">
    <source>
        <dbReference type="SAM" id="SignalP"/>
    </source>
</evidence>
<evidence type="ECO:0000313" key="4">
    <source>
        <dbReference type="Proteomes" id="UP000648801"/>
    </source>
</evidence>
<dbReference type="PANTHER" id="PTHR35339">
    <property type="entry name" value="LINALOOL DEHYDRATASE_ISOMERASE DOMAIN-CONTAINING PROTEIN"/>
    <property type="match status" value="1"/>
</dbReference>